<evidence type="ECO:0000256" key="1">
    <source>
        <dbReference type="ARBA" id="ARBA00022574"/>
    </source>
</evidence>
<dbReference type="SUPFAM" id="SSF101908">
    <property type="entry name" value="Putative isomerase YbhE"/>
    <property type="match status" value="1"/>
</dbReference>
<feature type="repeat" description="WD" evidence="3">
    <location>
        <begin position="926"/>
        <end position="967"/>
    </location>
</feature>
<feature type="repeat" description="WD" evidence="3">
    <location>
        <begin position="718"/>
        <end position="759"/>
    </location>
</feature>
<comment type="caution">
    <text evidence="5">The sequence shown here is derived from an EMBL/GenBank/DDBJ whole genome shotgun (WGS) entry which is preliminary data.</text>
</comment>
<dbReference type="PANTHER" id="PTHR22847">
    <property type="entry name" value="WD40 REPEAT PROTEIN"/>
    <property type="match status" value="1"/>
</dbReference>
<dbReference type="InterPro" id="IPR056884">
    <property type="entry name" value="NPHP3-like_N"/>
</dbReference>
<name>A0AAD7J7C0_9AGAR</name>
<accession>A0AAD7J7C0</accession>
<feature type="repeat" description="WD" evidence="3">
    <location>
        <begin position="884"/>
        <end position="925"/>
    </location>
</feature>
<dbReference type="InterPro" id="IPR015943">
    <property type="entry name" value="WD40/YVTN_repeat-like_dom_sf"/>
</dbReference>
<organism evidence="5 6">
    <name type="scientific">Mycena metata</name>
    <dbReference type="NCBI Taxonomy" id="1033252"/>
    <lineage>
        <taxon>Eukaryota</taxon>
        <taxon>Fungi</taxon>
        <taxon>Dikarya</taxon>
        <taxon>Basidiomycota</taxon>
        <taxon>Agaricomycotina</taxon>
        <taxon>Agaricomycetes</taxon>
        <taxon>Agaricomycetidae</taxon>
        <taxon>Agaricales</taxon>
        <taxon>Marasmiineae</taxon>
        <taxon>Mycenaceae</taxon>
        <taxon>Mycena</taxon>
    </lineage>
</organism>
<feature type="repeat" description="WD" evidence="3">
    <location>
        <begin position="968"/>
        <end position="1009"/>
    </location>
</feature>
<dbReference type="GO" id="GO:1990234">
    <property type="term" value="C:transferase complex"/>
    <property type="evidence" value="ECO:0007669"/>
    <property type="project" value="UniProtKB-ARBA"/>
</dbReference>
<dbReference type="InterPro" id="IPR036322">
    <property type="entry name" value="WD40_repeat_dom_sf"/>
</dbReference>
<feature type="repeat" description="WD" evidence="3">
    <location>
        <begin position="846"/>
        <end position="878"/>
    </location>
</feature>
<dbReference type="Proteomes" id="UP001215598">
    <property type="component" value="Unassembled WGS sequence"/>
</dbReference>
<dbReference type="InterPro" id="IPR020472">
    <property type="entry name" value="WD40_PAC1"/>
</dbReference>
<gene>
    <name evidence="5" type="ORF">B0H16DRAFT_656696</name>
</gene>
<feature type="repeat" description="WD" evidence="3">
    <location>
        <begin position="590"/>
        <end position="631"/>
    </location>
</feature>
<dbReference type="CDD" id="cd00200">
    <property type="entry name" value="WD40"/>
    <property type="match status" value="2"/>
</dbReference>
<feature type="repeat" description="WD" evidence="3">
    <location>
        <begin position="674"/>
        <end position="717"/>
    </location>
</feature>
<keyword evidence="2" id="KW-0677">Repeat</keyword>
<feature type="repeat" description="WD" evidence="3">
    <location>
        <begin position="804"/>
        <end position="845"/>
    </location>
</feature>
<dbReference type="AlphaFoldDB" id="A0AAD7J7C0"/>
<dbReference type="SUPFAM" id="SSF50978">
    <property type="entry name" value="WD40 repeat-like"/>
    <property type="match status" value="1"/>
</dbReference>
<feature type="repeat" description="WD" evidence="3">
    <location>
        <begin position="632"/>
        <end position="673"/>
    </location>
</feature>
<reference evidence="5" key="1">
    <citation type="submission" date="2023-03" db="EMBL/GenBank/DDBJ databases">
        <title>Massive genome expansion in bonnet fungi (Mycena s.s.) driven by repeated elements and novel gene families across ecological guilds.</title>
        <authorList>
            <consortium name="Lawrence Berkeley National Laboratory"/>
            <person name="Harder C.B."/>
            <person name="Miyauchi S."/>
            <person name="Viragh M."/>
            <person name="Kuo A."/>
            <person name="Thoen E."/>
            <person name="Andreopoulos B."/>
            <person name="Lu D."/>
            <person name="Skrede I."/>
            <person name="Drula E."/>
            <person name="Henrissat B."/>
            <person name="Morin E."/>
            <person name="Kohler A."/>
            <person name="Barry K."/>
            <person name="LaButti K."/>
            <person name="Morin E."/>
            <person name="Salamov A."/>
            <person name="Lipzen A."/>
            <person name="Mereny Z."/>
            <person name="Hegedus B."/>
            <person name="Baldrian P."/>
            <person name="Stursova M."/>
            <person name="Weitz H."/>
            <person name="Taylor A."/>
            <person name="Grigoriev I.V."/>
            <person name="Nagy L.G."/>
            <person name="Martin F."/>
            <person name="Kauserud H."/>
        </authorList>
    </citation>
    <scope>NUCLEOTIDE SEQUENCE</scope>
    <source>
        <strain evidence="5">CBHHK182m</strain>
    </source>
</reference>
<evidence type="ECO:0000313" key="5">
    <source>
        <dbReference type="EMBL" id="KAJ7757881.1"/>
    </source>
</evidence>
<keyword evidence="6" id="KW-1185">Reference proteome</keyword>
<dbReference type="PROSITE" id="PS50294">
    <property type="entry name" value="WD_REPEATS_REGION"/>
    <property type="match status" value="8"/>
</dbReference>
<proteinExistence type="predicted"/>
<dbReference type="Gene3D" id="3.40.50.300">
    <property type="entry name" value="P-loop containing nucleotide triphosphate hydrolases"/>
    <property type="match status" value="1"/>
</dbReference>
<evidence type="ECO:0000259" key="4">
    <source>
        <dbReference type="PROSITE" id="PS50837"/>
    </source>
</evidence>
<dbReference type="InterPro" id="IPR001680">
    <property type="entry name" value="WD40_rpt"/>
</dbReference>
<feature type="domain" description="NACHT" evidence="4">
    <location>
        <begin position="39"/>
        <end position="186"/>
    </location>
</feature>
<dbReference type="Pfam" id="PF24883">
    <property type="entry name" value="NPHP3_N"/>
    <property type="match status" value="1"/>
</dbReference>
<keyword evidence="1 3" id="KW-0853">WD repeat</keyword>
<dbReference type="InterPro" id="IPR027417">
    <property type="entry name" value="P-loop_NTPase"/>
</dbReference>
<dbReference type="InterPro" id="IPR007111">
    <property type="entry name" value="NACHT_NTPase"/>
</dbReference>
<dbReference type="SMART" id="SM00320">
    <property type="entry name" value="WD40"/>
    <property type="match status" value="12"/>
</dbReference>
<dbReference type="PROSITE" id="PS00678">
    <property type="entry name" value="WD_REPEATS_1"/>
    <property type="match status" value="4"/>
</dbReference>
<dbReference type="PRINTS" id="PR00320">
    <property type="entry name" value="GPROTEINBRPT"/>
</dbReference>
<feature type="repeat" description="WD" evidence="3">
    <location>
        <begin position="1051"/>
        <end position="1086"/>
    </location>
</feature>
<sequence length="1188" mass="131437">MTASYLHRALDSGCFQGTRQKLLDQISTWFNQENSRAPQIFWLTGLGGTGKTAVSHTVCEKFYANGQLGGSFFFTRDEADRRRVTSVIPTLAFQLASVNPMYRSKLCNVLKEHPDAPSRAQQFQLRELLLHPLREIPSLPPYLIVLDALDECDKERGTEGGDLIPLLLRELPGSGLNIKVLVTSRPQRSIQDLFKVTSHEMKIHDSTVLQDMDQSAVKEDISRYLEYHLQHIQVSRNIHPAWPAWPGNEAFNDLVQRAGLFFIFAATIVNIVADTYYSPQNQLERLLGSRNLQSGALYSQVDLLYLQILKSSVENRADAPWLCRRFQKVVGAIILLQNPLSISALAHLLEHGEADLEGALTPLHSVLNIPSNRDQPVQIFHPSFRDFLLITERCQDLRFAITEGHTHAQLALYCLKIMLGHLKRNICSIDEDIVLNSEIPDLETKLRDCVSPALLYACQHWGDHLSQSTKNAELQDELEDRMSVFASTGLLYWVEVLSLEGRFPACISNLLAAFPWCKEVLPETYRLIYDAYRLVLDFQKVLSVSAVQVYNSALVFIPNCSILQAYEHELPQIHLTSPRTVTWDASLLVLEGHTSSVNMVSLSPKGGRVASASDDGRVCVWDTSNGAQISSLHGHVGPVKSVEYSPDSSYLVSGGVDATVRIWDAITGSSQFIFVGHKDSVKVVIFSGDGDGYKIASGSDDKTVAIWDAQGKKQLASLNGHSGPVTCIAFFANDSQILSGGTDSTLRLWDIKTKTTLKVLSTADTVLCLSVYSPPQKKSTILSGSQNGVIAIRDSDDLEEISYLAGGTAAVKSLSALSQINKVVSGSSDGIIRLWDPASQSCVAEYRGHSGPVECTRLTSDGTHILSSSTDRTIRLWDATMEGVQGSEDYVMAVEIPDHMEHIASGSTKGKVALWKTDDGSLVYEVDVHHGIILCLDFTHDDKLIASASADHTICIINADNGSNVTVLKGHTDEVYTVEFSSDDTLLVSASPDAKAIIWDVSMKKPKYSLIHSAGVGVASFSPDQKLVCSGTLDGEIHIWNVESGNRMTILRGNPSPILWALFSPDGHWLASWLEDESVNVWKVKSSSFQIWSHKEWRLDRQTDRGSREGKELVKYGDLLPDDELHYLQEDGWITLPHSGKRICWVPASRRQPWLRTLWQSRKGIFATGSQAGNLTIVDLRSTVPTLV</sequence>
<evidence type="ECO:0000313" key="6">
    <source>
        <dbReference type="Proteomes" id="UP001215598"/>
    </source>
</evidence>
<dbReference type="InterPro" id="IPR019775">
    <property type="entry name" value="WD40_repeat_CS"/>
</dbReference>
<evidence type="ECO:0000256" key="3">
    <source>
        <dbReference type="PROSITE-ProRule" id="PRU00221"/>
    </source>
</evidence>
<dbReference type="PROSITE" id="PS50837">
    <property type="entry name" value="NACHT"/>
    <property type="match status" value="1"/>
</dbReference>
<dbReference type="PROSITE" id="PS50082">
    <property type="entry name" value="WD_REPEATS_2"/>
    <property type="match status" value="11"/>
</dbReference>
<dbReference type="Pfam" id="PF00400">
    <property type="entry name" value="WD40"/>
    <property type="match status" value="10"/>
</dbReference>
<feature type="repeat" description="WD" evidence="3">
    <location>
        <begin position="1012"/>
        <end position="1050"/>
    </location>
</feature>
<dbReference type="SUPFAM" id="SSF52540">
    <property type="entry name" value="P-loop containing nucleoside triphosphate hydrolases"/>
    <property type="match status" value="1"/>
</dbReference>
<dbReference type="Gene3D" id="2.130.10.10">
    <property type="entry name" value="YVTN repeat-like/Quinoprotein amine dehydrogenase"/>
    <property type="match status" value="5"/>
</dbReference>
<dbReference type="EMBL" id="JARKIB010000043">
    <property type="protein sequence ID" value="KAJ7757881.1"/>
    <property type="molecule type" value="Genomic_DNA"/>
</dbReference>
<protein>
    <recommendedName>
        <fullName evidence="4">NACHT domain-containing protein</fullName>
    </recommendedName>
</protein>
<evidence type="ECO:0000256" key="2">
    <source>
        <dbReference type="ARBA" id="ARBA00022737"/>
    </source>
</evidence>
<dbReference type="PANTHER" id="PTHR22847:SF637">
    <property type="entry name" value="WD REPEAT DOMAIN 5B"/>
    <property type="match status" value="1"/>
</dbReference>